<dbReference type="GO" id="GO:0006412">
    <property type="term" value="P:translation"/>
    <property type="evidence" value="ECO:0007669"/>
    <property type="project" value="InterPro"/>
</dbReference>
<geneLocation type="plastid" evidence="10"/>
<keyword evidence="3 10" id="KW-0934">Plastid</keyword>
<dbReference type="EMBL" id="MT859097">
    <property type="protein sequence ID" value="QQW50591.1"/>
    <property type="molecule type" value="Genomic_DNA"/>
</dbReference>
<comment type="similarity">
    <text evidence="2 9">Belongs to the universal ribosomal protein uL22 family.</text>
</comment>
<dbReference type="PANTHER" id="PTHR13501">
    <property type="entry name" value="CHLOROPLAST 50S RIBOSOMAL PROTEIN L22-RELATED"/>
    <property type="match status" value="1"/>
</dbReference>
<evidence type="ECO:0000256" key="8">
    <source>
        <dbReference type="ARBA" id="ARBA00035285"/>
    </source>
</evidence>
<evidence type="ECO:0000256" key="4">
    <source>
        <dbReference type="ARBA" id="ARBA00022730"/>
    </source>
</evidence>
<dbReference type="InterPro" id="IPR018260">
    <property type="entry name" value="Ribosomal_uL22_CS"/>
</dbReference>
<keyword evidence="5" id="KW-0694">RNA-binding</keyword>
<keyword evidence="7 9" id="KW-0687">Ribonucleoprotein</keyword>
<dbReference type="GeneID" id="67154549"/>
<dbReference type="PROSITE" id="PS00464">
    <property type="entry name" value="RIBOSOMAL_L22"/>
    <property type="match status" value="1"/>
</dbReference>
<name>A0A7U0QG36_OLILU</name>
<dbReference type="AlphaFoldDB" id="A0A7U0QG36"/>
<evidence type="ECO:0000256" key="7">
    <source>
        <dbReference type="ARBA" id="ARBA00023274"/>
    </source>
</evidence>
<evidence type="ECO:0000256" key="2">
    <source>
        <dbReference type="ARBA" id="ARBA00009451"/>
    </source>
</evidence>
<evidence type="ECO:0000256" key="5">
    <source>
        <dbReference type="ARBA" id="ARBA00022884"/>
    </source>
</evidence>
<dbReference type="RefSeq" id="YP_010152930.1">
    <property type="nucleotide sequence ID" value="NC_057170.1"/>
</dbReference>
<dbReference type="GO" id="GO:0003735">
    <property type="term" value="F:structural constituent of ribosome"/>
    <property type="evidence" value="ECO:0007669"/>
    <property type="project" value="InterPro"/>
</dbReference>
<dbReference type="Pfam" id="PF00237">
    <property type="entry name" value="Ribosomal_L22"/>
    <property type="match status" value="1"/>
</dbReference>
<dbReference type="InterPro" id="IPR036394">
    <property type="entry name" value="Ribosomal_uL22_sf"/>
</dbReference>
<evidence type="ECO:0000256" key="1">
    <source>
        <dbReference type="ARBA" id="ARBA00004474"/>
    </source>
</evidence>
<gene>
    <name evidence="10" type="primary">rpl22</name>
</gene>
<dbReference type="HAMAP" id="MF_01331_B">
    <property type="entry name" value="Ribosomal_uL22_B"/>
    <property type="match status" value="1"/>
</dbReference>
<proteinExistence type="inferred from homology"/>
<evidence type="ECO:0000256" key="6">
    <source>
        <dbReference type="ARBA" id="ARBA00022980"/>
    </source>
</evidence>
<sequence length="120" mass="13851">MNITQAKVYATSKAKYIRTSQSKVKRILKQLHNRSYQEALMILEFMPYRACLPIFVALQSAAANAKQNYNLEKQDLVIHEAFVTKGPYLKRFRPRAQGRAYKIYKPTCHITISVSSIKVN</sequence>
<keyword evidence="6 9" id="KW-0689">Ribosomal protein</keyword>
<dbReference type="InterPro" id="IPR001063">
    <property type="entry name" value="Ribosomal_uL22"/>
</dbReference>
<dbReference type="Gene3D" id="3.90.470.10">
    <property type="entry name" value="Ribosomal protein L22/L17"/>
    <property type="match status" value="1"/>
</dbReference>
<comment type="subcellular location">
    <subcellularLocation>
        <location evidence="1">Plastid</location>
    </subcellularLocation>
</comment>
<dbReference type="GO" id="GO:0015934">
    <property type="term" value="C:large ribosomal subunit"/>
    <property type="evidence" value="ECO:0007669"/>
    <property type="project" value="InterPro"/>
</dbReference>
<dbReference type="SUPFAM" id="SSF54843">
    <property type="entry name" value="Ribosomal protein L22"/>
    <property type="match status" value="1"/>
</dbReference>
<dbReference type="CDD" id="cd00336">
    <property type="entry name" value="Ribosomal_L22"/>
    <property type="match status" value="1"/>
</dbReference>
<organism evidence="10">
    <name type="scientific">Olisthodiscus luteus</name>
    <name type="common">Marine phytoflagellate</name>
    <dbReference type="NCBI Taxonomy" id="83000"/>
    <lineage>
        <taxon>Eukaryota</taxon>
        <taxon>Sar</taxon>
        <taxon>Stramenopiles</taxon>
        <taxon>Ochrophyta</taxon>
        <taxon>Olisthodiscophyceae</taxon>
        <taxon>Olisthodiscaceae</taxon>
        <taxon>Olisthodiscus</taxon>
    </lineage>
</organism>
<protein>
    <recommendedName>
        <fullName evidence="8">Large ribosomal subunit protein uL22c</fullName>
    </recommendedName>
</protein>
<reference evidence="10" key="1">
    <citation type="journal article" date="2021" name="J. Phycol.">
        <title>Olisthodiscus represents a new class of Ochrophyta.</title>
        <authorList>
            <person name="Barcyte D."/>
            <person name="Eikrem W."/>
            <person name="Engesmo A."/>
            <person name="Seoane S."/>
            <person name="Wohlmann J."/>
            <person name="Horak A."/>
            <person name="Yurchenko T."/>
            <person name="Elias M."/>
        </authorList>
    </citation>
    <scope>NUCLEOTIDE SEQUENCE</scope>
    <source>
        <strain evidence="10">K-0444</strain>
    </source>
</reference>
<evidence type="ECO:0000256" key="3">
    <source>
        <dbReference type="ARBA" id="ARBA00022640"/>
    </source>
</evidence>
<evidence type="ECO:0000256" key="9">
    <source>
        <dbReference type="RuleBase" id="RU004005"/>
    </source>
</evidence>
<dbReference type="NCBIfam" id="TIGR01044">
    <property type="entry name" value="rplV_bact"/>
    <property type="match status" value="1"/>
</dbReference>
<dbReference type="InterPro" id="IPR047867">
    <property type="entry name" value="Ribosomal_uL22_bac/org-type"/>
</dbReference>
<accession>A0A7U0QG36</accession>
<dbReference type="PANTHER" id="PTHR13501:SF10">
    <property type="entry name" value="LARGE RIBOSOMAL SUBUNIT PROTEIN UL22M"/>
    <property type="match status" value="1"/>
</dbReference>
<dbReference type="InterPro" id="IPR005727">
    <property type="entry name" value="Ribosomal_uL22_bac/chlpt-type"/>
</dbReference>
<keyword evidence="4" id="KW-0699">rRNA-binding</keyword>
<dbReference type="GO" id="GO:0019843">
    <property type="term" value="F:rRNA binding"/>
    <property type="evidence" value="ECO:0007669"/>
    <property type="project" value="UniProtKB-KW"/>
</dbReference>
<evidence type="ECO:0000313" key="10">
    <source>
        <dbReference type="EMBL" id="QQW50591.1"/>
    </source>
</evidence>
<dbReference type="GO" id="GO:0009536">
    <property type="term" value="C:plastid"/>
    <property type="evidence" value="ECO:0007669"/>
    <property type="project" value="UniProtKB-SubCell"/>
</dbReference>